<reference evidence="8 9" key="1">
    <citation type="submission" date="2019-04" db="EMBL/GenBank/DDBJ databases">
        <title>Geobacter ruber sp. nov., ferric-reducing bacteria isolated from paddy soil.</title>
        <authorList>
            <person name="Xu Z."/>
            <person name="Masuda Y."/>
            <person name="Itoh H."/>
            <person name="Senoo K."/>
        </authorList>
    </citation>
    <scope>NUCLEOTIDE SEQUENCE [LARGE SCALE GENOMIC DNA]</scope>
    <source>
        <strain evidence="8 9">Red88</strain>
    </source>
</reference>
<dbReference type="GO" id="GO:0005886">
    <property type="term" value="C:plasma membrane"/>
    <property type="evidence" value="ECO:0007669"/>
    <property type="project" value="TreeGrafter"/>
</dbReference>
<evidence type="ECO:0000256" key="7">
    <source>
        <dbReference type="SAM" id="Phobius"/>
    </source>
</evidence>
<feature type="transmembrane region" description="Helical" evidence="7">
    <location>
        <begin position="395"/>
        <end position="418"/>
    </location>
</feature>
<feature type="transmembrane region" description="Helical" evidence="7">
    <location>
        <begin position="239"/>
        <end position="263"/>
    </location>
</feature>
<dbReference type="RefSeq" id="WP_149309944.1">
    <property type="nucleotide sequence ID" value="NZ_SRSD01000014.1"/>
</dbReference>
<dbReference type="NCBIfam" id="NF037982">
    <property type="entry name" value="Nramp_1"/>
    <property type="match status" value="1"/>
</dbReference>
<evidence type="ECO:0000313" key="8">
    <source>
        <dbReference type="EMBL" id="KAA0887992.1"/>
    </source>
</evidence>
<feature type="transmembrane region" description="Helical" evidence="7">
    <location>
        <begin position="360"/>
        <end position="383"/>
    </location>
</feature>
<keyword evidence="4" id="KW-0769">Symport</keyword>
<evidence type="ECO:0000256" key="3">
    <source>
        <dbReference type="ARBA" id="ARBA00022692"/>
    </source>
</evidence>
<evidence type="ECO:0000256" key="2">
    <source>
        <dbReference type="ARBA" id="ARBA00022448"/>
    </source>
</evidence>
<keyword evidence="3 7" id="KW-0812">Transmembrane</keyword>
<dbReference type="InterPro" id="IPR001046">
    <property type="entry name" value="NRAMP_fam"/>
</dbReference>
<evidence type="ECO:0000256" key="4">
    <source>
        <dbReference type="ARBA" id="ARBA00022847"/>
    </source>
</evidence>
<keyword evidence="6 7" id="KW-0472">Membrane</keyword>
<feature type="transmembrane region" description="Helical" evidence="7">
    <location>
        <begin position="21"/>
        <end position="39"/>
    </location>
</feature>
<feature type="transmembrane region" description="Helical" evidence="7">
    <location>
        <begin position="59"/>
        <end position="76"/>
    </location>
</feature>
<dbReference type="Pfam" id="PF01566">
    <property type="entry name" value="Nramp"/>
    <property type="match status" value="1"/>
</dbReference>
<feature type="transmembrane region" description="Helical" evidence="7">
    <location>
        <begin position="335"/>
        <end position="354"/>
    </location>
</feature>
<dbReference type="GO" id="GO:0005384">
    <property type="term" value="F:manganese ion transmembrane transporter activity"/>
    <property type="evidence" value="ECO:0007669"/>
    <property type="project" value="TreeGrafter"/>
</dbReference>
<dbReference type="PANTHER" id="PTHR11706:SF33">
    <property type="entry name" value="NATURAL RESISTANCE-ASSOCIATED MACROPHAGE PROTEIN 2"/>
    <property type="match status" value="1"/>
</dbReference>
<evidence type="ECO:0000256" key="6">
    <source>
        <dbReference type="ARBA" id="ARBA00023136"/>
    </source>
</evidence>
<comment type="caution">
    <text evidence="8">The sequence shown here is derived from an EMBL/GenBank/DDBJ whole genome shotgun (WGS) entry which is preliminary data.</text>
</comment>
<proteinExistence type="predicted"/>
<feature type="transmembrane region" description="Helical" evidence="7">
    <location>
        <begin position="96"/>
        <end position="114"/>
    </location>
</feature>
<evidence type="ECO:0000256" key="1">
    <source>
        <dbReference type="ARBA" id="ARBA00004141"/>
    </source>
</evidence>
<keyword evidence="2" id="KW-0813">Transport</keyword>
<dbReference type="AlphaFoldDB" id="A0A5A9X4C1"/>
<feature type="transmembrane region" description="Helical" evidence="7">
    <location>
        <begin position="160"/>
        <end position="179"/>
    </location>
</feature>
<dbReference type="EMBL" id="SRSD01000014">
    <property type="protein sequence ID" value="KAA0887992.1"/>
    <property type="molecule type" value="Genomic_DNA"/>
</dbReference>
<organism evidence="8 9">
    <name type="scientific">Oryzomonas rubra</name>
    <dbReference type="NCBI Taxonomy" id="2509454"/>
    <lineage>
        <taxon>Bacteria</taxon>
        <taxon>Pseudomonadati</taxon>
        <taxon>Thermodesulfobacteriota</taxon>
        <taxon>Desulfuromonadia</taxon>
        <taxon>Geobacterales</taxon>
        <taxon>Geobacteraceae</taxon>
        <taxon>Oryzomonas</taxon>
    </lineage>
</organism>
<sequence>MFTGISLFKFLKPLKSVTPRNIMLFLAILGPGIITANVDNDAGGITTYSLAGANYGNDLLWTMLPTTIALVVVQEMCARMGAVTGKGLADLIRESFGVKVTFYVMIALLLTNMGNSISEFAGIAASLEIFGISKYVSVPISAIVVWLLIVKGSYKTVEKVFLVACMVYVAYPIAAVMAGPKWDIILKASVIPTFRSDSAFTMTMIGLVGTTIAPWMQFYQQSAVVEKGITAEQYAFTRLDVIFGCIMAIVVAFFIVVACAATINVQGLKVETAADAAMALKPLVGRHASTLFAFGLFNASLFAACILPLSTAFYICEGMGWESGVDKDFERAPQFFWLFTVIIIISAGLILIPSAPLLKIMFISQVVNGAMLPFILIFMQILVNDHKLMGRFVNGPIFNIVAWLTVVIMIVMTLVMTLDMALPGAIKGLLTF</sequence>
<feature type="transmembrane region" description="Helical" evidence="7">
    <location>
        <begin position="291"/>
        <end position="315"/>
    </location>
</feature>
<accession>A0A5A9X4C1</accession>
<keyword evidence="5 7" id="KW-1133">Transmembrane helix</keyword>
<evidence type="ECO:0000313" key="9">
    <source>
        <dbReference type="Proteomes" id="UP000324298"/>
    </source>
</evidence>
<dbReference type="Proteomes" id="UP000324298">
    <property type="component" value="Unassembled WGS sequence"/>
</dbReference>
<dbReference type="GO" id="GO:0015293">
    <property type="term" value="F:symporter activity"/>
    <property type="evidence" value="ECO:0007669"/>
    <property type="project" value="UniProtKB-KW"/>
</dbReference>
<dbReference type="GO" id="GO:0034755">
    <property type="term" value="P:iron ion transmembrane transport"/>
    <property type="evidence" value="ECO:0007669"/>
    <property type="project" value="TreeGrafter"/>
</dbReference>
<feature type="transmembrane region" description="Helical" evidence="7">
    <location>
        <begin position="120"/>
        <end position="148"/>
    </location>
</feature>
<dbReference type="OrthoDB" id="9787548at2"/>
<dbReference type="GO" id="GO:0015086">
    <property type="term" value="F:cadmium ion transmembrane transporter activity"/>
    <property type="evidence" value="ECO:0007669"/>
    <property type="project" value="TreeGrafter"/>
</dbReference>
<keyword evidence="9" id="KW-1185">Reference proteome</keyword>
<protein>
    <submittedName>
        <fullName evidence="8">Divalent metal cation transporter</fullName>
    </submittedName>
</protein>
<dbReference type="PANTHER" id="PTHR11706">
    <property type="entry name" value="SOLUTE CARRIER PROTEIN FAMILY 11 MEMBER"/>
    <property type="match status" value="1"/>
</dbReference>
<gene>
    <name evidence="8" type="ORF">ET418_17770</name>
</gene>
<evidence type="ECO:0000256" key="5">
    <source>
        <dbReference type="ARBA" id="ARBA00022989"/>
    </source>
</evidence>
<feature type="transmembrane region" description="Helical" evidence="7">
    <location>
        <begin position="199"/>
        <end position="218"/>
    </location>
</feature>
<comment type="subcellular location">
    <subcellularLocation>
        <location evidence="1">Membrane</location>
        <topology evidence="1">Multi-pass membrane protein</topology>
    </subcellularLocation>
</comment>
<name>A0A5A9X4C1_9BACT</name>